<proteinExistence type="predicted"/>
<dbReference type="WBParaSite" id="HCON_00129350-00001">
    <property type="protein sequence ID" value="HCON_00129350-00001"/>
    <property type="gene ID" value="HCON_00129350"/>
</dbReference>
<dbReference type="InterPro" id="IPR000276">
    <property type="entry name" value="GPCR_Rhodpsn"/>
</dbReference>
<evidence type="ECO:0000313" key="7">
    <source>
        <dbReference type="Proteomes" id="UP000025227"/>
    </source>
</evidence>
<dbReference type="Proteomes" id="UP000025227">
    <property type="component" value="Unplaced"/>
</dbReference>
<comment type="subcellular location">
    <subcellularLocation>
        <location evidence="1">Membrane</location>
    </subcellularLocation>
</comment>
<dbReference type="InterPro" id="IPR017452">
    <property type="entry name" value="GPCR_Rhodpsn_7TM"/>
</dbReference>
<reference evidence="8" key="1">
    <citation type="submission" date="2020-12" db="UniProtKB">
        <authorList>
            <consortium name="WormBaseParasite"/>
        </authorList>
    </citation>
    <scope>IDENTIFICATION</scope>
    <source>
        <strain evidence="8">MHco3</strain>
    </source>
</reference>
<dbReference type="SMART" id="SM01381">
    <property type="entry name" value="7TM_GPCR_Srsx"/>
    <property type="match status" value="1"/>
</dbReference>
<keyword evidence="7" id="KW-1185">Reference proteome</keyword>
<dbReference type="PROSITE" id="PS50262">
    <property type="entry name" value="G_PROTEIN_RECEP_F1_2"/>
    <property type="match status" value="1"/>
</dbReference>
<keyword evidence="3 5" id="KW-1133">Transmembrane helix</keyword>
<protein>
    <submittedName>
        <fullName evidence="8">G_PROTEIN_RECEP_F1_2 domain-containing protein</fullName>
    </submittedName>
</protein>
<dbReference type="InterPro" id="IPR019424">
    <property type="entry name" value="7TM_GPCR_Srsx"/>
</dbReference>
<feature type="transmembrane region" description="Helical" evidence="5">
    <location>
        <begin position="248"/>
        <end position="267"/>
    </location>
</feature>
<dbReference type="SUPFAM" id="SSF81321">
    <property type="entry name" value="Family A G protein-coupled receptor-like"/>
    <property type="match status" value="1"/>
</dbReference>
<keyword evidence="2 5" id="KW-0812">Transmembrane</keyword>
<evidence type="ECO:0000259" key="6">
    <source>
        <dbReference type="PROSITE" id="PS50262"/>
    </source>
</evidence>
<dbReference type="AlphaFoldDB" id="A0A7I4YPD0"/>
<sequence>MENNTAVVDYNIHRIVIFTGVVIFTVFGLYGNISLIVIHIRNSKLRSKYGLLLSLLSFCQSLCLIFEWIGGAYILSSHNGIRSTCLKLIAGYVFVHCMQTGLMATIAIDLFVSIAFPLWHRVRNNEIYVILVSLPSALYGLLSVIFGFIMTNDQPINMCNPPSSLNEKVKKYWYIVAFICGGVTICGYILAYLILLYYSKRHMDQDFARRTMRSMSILLLIFLCTRYLATVGANVLSMAHVDPYTEELFQNYCVFAAMICYSQNFYVTLWRSSEYREVLWKQHMKVHNSLCGKCCPLTMKRKVLSESTPDHRHGPEHISMTHI</sequence>
<evidence type="ECO:0000256" key="1">
    <source>
        <dbReference type="ARBA" id="ARBA00004370"/>
    </source>
</evidence>
<accession>A0A7I4YPD0</accession>
<dbReference type="PANTHER" id="PTHR23360">
    <property type="entry name" value="G-PROTEIN COUPLED RECEPTORS FAMILY 1 PROFILE DOMAIN-CONTAINING PROTEIN-RELATED"/>
    <property type="match status" value="1"/>
</dbReference>
<evidence type="ECO:0000256" key="2">
    <source>
        <dbReference type="ARBA" id="ARBA00022692"/>
    </source>
</evidence>
<evidence type="ECO:0000256" key="3">
    <source>
        <dbReference type="ARBA" id="ARBA00022989"/>
    </source>
</evidence>
<dbReference type="PANTHER" id="PTHR23360:SF37">
    <property type="entry name" value="G-PROTEIN COUPLED RECEPTORS FAMILY 1 PROFILE DOMAIN-CONTAINING PROTEIN"/>
    <property type="match status" value="1"/>
</dbReference>
<feature type="domain" description="G-protein coupled receptors family 1 profile" evidence="6">
    <location>
        <begin position="31"/>
        <end position="223"/>
    </location>
</feature>
<keyword evidence="4 5" id="KW-0472">Membrane</keyword>
<feature type="transmembrane region" description="Helical" evidence="5">
    <location>
        <begin position="172"/>
        <end position="196"/>
    </location>
</feature>
<dbReference type="InterPro" id="IPR047130">
    <property type="entry name" value="7TM_GPCR_Srsx_nematod"/>
</dbReference>
<feature type="transmembrane region" description="Helical" evidence="5">
    <location>
        <begin position="128"/>
        <end position="152"/>
    </location>
</feature>
<organism evidence="7 8">
    <name type="scientific">Haemonchus contortus</name>
    <name type="common">Barber pole worm</name>
    <dbReference type="NCBI Taxonomy" id="6289"/>
    <lineage>
        <taxon>Eukaryota</taxon>
        <taxon>Metazoa</taxon>
        <taxon>Ecdysozoa</taxon>
        <taxon>Nematoda</taxon>
        <taxon>Chromadorea</taxon>
        <taxon>Rhabditida</taxon>
        <taxon>Rhabditina</taxon>
        <taxon>Rhabditomorpha</taxon>
        <taxon>Strongyloidea</taxon>
        <taxon>Trichostrongylidae</taxon>
        <taxon>Haemonchus</taxon>
    </lineage>
</organism>
<name>A0A7I4YPD0_HAECO</name>
<evidence type="ECO:0000256" key="4">
    <source>
        <dbReference type="ARBA" id="ARBA00023136"/>
    </source>
</evidence>
<evidence type="ECO:0000313" key="8">
    <source>
        <dbReference type="WBParaSite" id="HCON_00129350-00001"/>
    </source>
</evidence>
<feature type="transmembrane region" description="Helical" evidence="5">
    <location>
        <begin position="89"/>
        <end position="116"/>
    </location>
</feature>
<feature type="transmembrane region" description="Helical" evidence="5">
    <location>
        <begin position="49"/>
        <end position="69"/>
    </location>
</feature>
<feature type="transmembrane region" description="Helical" evidence="5">
    <location>
        <begin position="12"/>
        <end position="37"/>
    </location>
</feature>
<feature type="transmembrane region" description="Helical" evidence="5">
    <location>
        <begin position="217"/>
        <end position="236"/>
    </location>
</feature>
<evidence type="ECO:0000256" key="5">
    <source>
        <dbReference type="SAM" id="Phobius"/>
    </source>
</evidence>
<dbReference type="GO" id="GO:0016020">
    <property type="term" value="C:membrane"/>
    <property type="evidence" value="ECO:0007669"/>
    <property type="project" value="UniProtKB-SubCell"/>
</dbReference>
<dbReference type="GO" id="GO:0004930">
    <property type="term" value="F:G protein-coupled receptor activity"/>
    <property type="evidence" value="ECO:0007669"/>
    <property type="project" value="InterPro"/>
</dbReference>
<dbReference type="OrthoDB" id="5869912at2759"/>
<dbReference type="Pfam" id="PF10320">
    <property type="entry name" value="7TM_GPCR_Srsx"/>
    <property type="match status" value="1"/>
</dbReference>
<dbReference type="Gene3D" id="1.20.1070.10">
    <property type="entry name" value="Rhodopsin 7-helix transmembrane proteins"/>
    <property type="match status" value="1"/>
</dbReference>